<evidence type="ECO:0000313" key="2">
    <source>
        <dbReference type="Proteomes" id="UP000830768"/>
    </source>
</evidence>
<protein>
    <submittedName>
        <fullName evidence="1">Uncharacterized protein</fullName>
    </submittedName>
</protein>
<reference evidence="1" key="1">
    <citation type="submission" date="2021-11" db="EMBL/GenBank/DDBJ databases">
        <title>Fusarium solani-melongenae Genome sequencing and assembly.</title>
        <authorList>
            <person name="Xie S."/>
            <person name="Huang L."/>
            <person name="Zhang X."/>
        </authorList>
    </citation>
    <scope>NUCLEOTIDE SEQUENCE</scope>
    <source>
        <strain evidence="1">CRI 24-3</strain>
    </source>
</reference>
<sequence length="207" mass="24092">MTCSIQDVLKHYEYDPSIVQRVGKRTSEKLPLKIEPPDPAWPQQFQTLKSIIQEALGHKALSISHVGSTVVPNLPAKAIIDIDLTVPDPTAETTYIPALESKGFQFLTREPMWHEHRFFNTNNPYYCNLHVFAHGTAELVRHRIMKEWLTTHEDERELYARAKMEAMEKSNLLGETVMQYNFRKQQVIREILERAFRAQGFLEENKD</sequence>
<name>A0ACD3YTD9_FUSSC</name>
<dbReference type="EMBL" id="CP090032">
    <property type="protein sequence ID" value="UPK92146.1"/>
    <property type="molecule type" value="Genomic_DNA"/>
</dbReference>
<organism evidence="1 2">
    <name type="scientific">Fusarium solani subsp. cucurbitae</name>
    <name type="common">Neocosmosporum cucurbitae</name>
    <dbReference type="NCBI Taxonomy" id="2747967"/>
    <lineage>
        <taxon>Eukaryota</taxon>
        <taxon>Fungi</taxon>
        <taxon>Dikarya</taxon>
        <taxon>Ascomycota</taxon>
        <taxon>Pezizomycotina</taxon>
        <taxon>Sordariomycetes</taxon>
        <taxon>Hypocreomycetidae</taxon>
        <taxon>Hypocreales</taxon>
        <taxon>Nectriaceae</taxon>
        <taxon>Fusarium</taxon>
        <taxon>Fusarium solani species complex</taxon>
    </lineage>
</organism>
<accession>A0ACD3YTD9</accession>
<dbReference type="Proteomes" id="UP000830768">
    <property type="component" value="Chromosome 3"/>
</dbReference>
<proteinExistence type="predicted"/>
<gene>
    <name evidence="1" type="ORF">LCI18_003081</name>
</gene>
<evidence type="ECO:0000313" key="1">
    <source>
        <dbReference type="EMBL" id="UPK92146.1"/>
    </source>
</evidence>
<keyword evidence="2" id="KW-1185">Reference proteome</keyword>